<evidence type="ECO:0000256" key="4">
    <source>
        <dbReference type="ARBA" id="ARBA00022553"/>
    </source>
</evidence>
<dbReference type="eggNOG" id="KOG0381">
    <property type="taxonomic scope" value="Eukaryota"/>
</dbReference>
<reference evidence="11" key="1">
    <citation type="submission" date="2011-10" db="EMBL/GenBank/DDBJ databases">
        <authorList>
            <consortium name="Soft-shell Turtle Genome Consortium"/>
        </authorList>
    </citation>
    <scope>NUCLEOTIDE SEQUENCE [LARGE SCALE GENOMIC DNA]</scope>
    <source>
        <strain evidence="11">Daiwa-1</strain>
    </source>
</reference>
<protein>
    <submittedName>
        <fullName evidence="10">TOX high mobility group box family member 4</fullName>
    </submittedName>
</protein>
<keyword evidence="3" id="KW-0158">Chromosome</keyword>
<dbReference type="Ensembl" id="ENSPSIT00000008153.1">
    <property type="protein sequence ID" value="ENSPSIP00000008110.1"/>
    <property type="gene ID" value="ENSPSIG00000007368.1"/>
</dbReference>
<feature type="domain" description="HMG box" evidence="9">
    <location>
        <begin position="206"/>
        <end position="274"/>
    </location>
</feature>
<name>K7FJA0_PELSI</name>
<dbReference type="PROSITE" id="PS50118">
    <property type="entry name" value="HMG_BOX_2"/>
    <property type="match status" value="1"/>
</dbReference>
<evidence type="ECO:0000256" key="2">
    <source>
        <dbReference type="ARBA" id="ARBA00004286"/>
    </source>
</evidence>
<dbReference type="HOGENOM" id="CLU_030650_0_0_1"/>
<reference evidence="10" key="3">
    <citation type="submission" date="2025-08" db="UniProtKB">
        <authorList>
            <consortium name="Ensembl"/>
        </authorList>
    </citation>
    <scope>IDENTIFICATION</scope>
</reference>
<dbReference type="InterPro" id="IPR036910">
    <property type="entry name" value="HMG_box_dom_sf"/>
</dbReference>
<dbReference type="EMBL" id="AGCU01027493">
    <property type="status" value="NOT_ANNOTATED_CDS"/>
    <property type="molecule type" value="Genomic_DNA"/>
</dbReference>
<evidence type="ECO:0000256" key="8">
    <source>
        <dbReference type="SAM" id="MobiDB-lite"/>
    </source>
</evidence>
<dbReference type="GeneTree" id="ENSGT00940000154888"/>
<feature type="compositionally biased region" description="Low complexity" evidence="8">
    <location>
        <begin position="155"/>
        <end position="164"/>
    </location>
</feature>
<dbReference type="Proteomes" id="UP000007267">
    <property type="component" value="Unassembled WGS sequence"/>
</dbReference>
<keyword evidence="11" id="KW-1185">Reference proteome</keyword>
<dbReference type="GO" id="GO:0032968">
    <property type="term" value="P:positive regulation of transcription elongation by RNA polymerase II"/>
    <property type="evidence" value="ECO:0007669"/>
    <property type="project" value="Ensembl"/>
</dbReference>
<evidence type="ECO:0000313" key="11">
    <source>
        <dbReference type="Proteomes" id="UP000007267"/>
    </source>
</evidence>
<organism evidence="10 11">
    <name type="scientific">Pelodiscus sinensis</name>
    <name type="common">Chinese softshell turtle</name>
    <name type="synonym">Trionyx sinensis</name>
    <dbReference type="NCBI Taxonomy" id="13735"/>
    <lineage>
        <taxon>Eukaryota</taxon>
        <taxon>Metazoa</taxon>
        <taxon>Chordata</taxon>
        <taxon>Craniata</taxon>
        <taxon>Vertebrata</taxon>
        <taxon>Euteleostomi</taxon>
        <taxon>Archelosauria</taxon>
        <taxon>Testudinata</taxon>
        <taxon>Testudines</taxon>
        <taxon>Cryptodira</taxon>
        <taxon>Trionychia</taxon>
        <taxon>Trionychidae</taxon>
        <taxon>Pelodiscus</taxon>
    </lineage>
</organism>
<feature type="region of interest" description="Disordered" evidence="8">
    <location>
        <begin position="301"/>
        <end position="341"/>
    </location>
</feature>
<dbReference type="GO" id="GO:0000785">
    <property type="term" value="C:chromatin"/>
    <property type="evidence" value="ECO:0007669"/>
    <property type="project" value="Ensembl"/>
</dbReference>
<feature type="region of interest" description="Disordered" evidence="8">
    <location>
        <begin position="471"/>
        <end position="491"/>
    </location>
</feature>
<keyword evidence="5 7" id="KW-0238">DNA-binding</keyword>
<dbReference type="GO" id="GO:0031490">
    <property type="term" value="F:chromatin DNA binding"/>
    <property type="evidence" value="ECO:0007669"/>
    <property type="project" value="TreeGrafter"/>
</dbReference>
<dbReference type="EMBL" id="AGCU01027491">
    <property type="status" value="NOT_ANNOTATED_CDS"/>
    <property type="molecule type" value="Genomic_DNA"/>
</dbReference>
<dbReference type="EMBL" id="AGCU01027492">
    <property type="status" value="NOT_ANNOTATED_CDS"/>
    <property type="molecule type" value="Genomic_DNA"/>
</dbReference>
<dbReference type="SMART" id="SM00398">
    <property type="entry name" value="HMG"/>
    <property type="match status" value="1"/>
</dbReference>
<evidence type="ECO:0000259" key="9">
    <source>
        <dbReference type="PROSITE" id="PS50118"/>
    </source>
</evidence>
<dbReference type="InterPro" id="IPR009071">
    <property type="entry name" value="HMG_box_dom"/>
</dbReference>
<sequence length="581" mass="61874">FPGGNDNYLAITGAAHPFLSGAETFHTPSLGDEEFEIPPIPLDADPSLAVSDVVGHFDELGFSTQYGVQGLDMPVGMNHGLMEQGGGLLAGGLAMDLDHSMGTQYNANPPVTIDVPMSPGALMGHGSELSSQLGLSLGAAPILPPAAPSPEERLSTTPSPTSSLQEDEAEEFRRKVTPAFLGGALDTGRKQKPAKKQKKKKDPNEPQKPVSAYALFFRDTQAAIKGQNPNATFGEVSKIVASMWDSLGEEQKQVYKRKTEAAKKECGHSLAQWVCVTLHPVPGIGTQPYVAGPCPMDLKQAGLAGEGRGEDVEGAGSPKALAQQPVPSNLQQQPPPLQIKILPPPALQIQPVALQPEEASPERPSPEPQGSPEPVEMITADVVPEVWGPVGRGNLGDRLGAEGRDYSDQRGRCPPPPPLGACAQHRLGQRILQQRVRRQALQVRGQLCPCPPTRQIQILPPPALQIQPMALQPEEASPERPSPEPQGSPEPVEMITADVVPEVESPTQMDVELVSESPVALSPRPRCVRSGADLPPCLSWGRDLGTVPPASSCVVFHGRWDVFLAWLASRNSNSSSVVFVK</sequence>
<reference evidence="11" key="2">
    <citation type="journal article" date="2013" name="Nat. Genet.">
        <title>The draft genomes of soft-shell turtle and green sea turtle yield insights into the development and evolution of the turtle-specific body plan.</title>
        <authorList>
            <person name="Wang Z."/>
            <person name="Pascual-Anaya J."/>
            <person name="Zadissa A."/>
            <person name="Li W."/>
            <person name="Niimura Y."/>
            <person name="Huang Z."/>
            <person name="Li C."/>
            <person name="White S."/>
            <person name="Xiong Z."/>
            <person name="Fang D."/>
            <person name="Wang B."/>
            <person name="Ming Y."/>
            <person name="Chen Y."/>
            <person name="Zheng Y."/>
            <person name="Kuraku S."/>
            <person name="Pignatelli M."/>
            <person name="Herrero J."/>
            <person name="Beal K."/>
            <person name="Nozawa M."/>
            <person name="Li Q."/>
            <person name="Wang J."/>
            <person name="Zhang H."/>
            <person name="Yu L."/>
            <person name="Shigenobu S."/>
            <person name="Wang J."/>
            <person name="Liu J."/>
            <person name="Flicek P."/>
            <person name="Searle S."/>
            <person name="Wang J."/>
            <person name="Kuratani S."/>
            <person name="Yin Y."/>
            <person name="Aken B."/>
            <person name="Zhang G."/>
            <person name="Irie N."/>
        </authorList>
    </citation>
    <scope>NUCLEOTIDE SEQUENCE [LARGE SCALE GENOMIC DNA]</scope>
    <source>
        <strain evidence="11">Daiwa-1</strain>
    </source>
</reference>
<comment type="subcellular location">
    <subcellularLocation>
        <location evidence="2">Chromosome</location>
    </subcellularLocation>
    <subcellularLocation>
        <location evidence="1">Nucleus</location>
    </subcellularLocation>
</comment>
<dbReference type="CDD" id="cd21995">
    <property type="entry name" value="HMG-box_TOX-like"/>
    <property type="match status" value="1"/>
</dbReference>
<keyword evidence="6 7" id="KW-0539">Nucleus</keyword>
<dbReference type="Gene3D" id="1.10.30.10">
    <property type="entry name" value="High mobility group box domain"/>
    <property type="match status" value="1"/>
</dbReference>
<dbReference type="FunFam" id="1.10.30.10:FF:000005">
    <property type="entry name" value="TOX high mobility group box family member 3"/>
    <property type="match status" value="1"/>
</dbReference>
<evidence type="ECO:0000256" key="7">
    <source>
        <dbReference type="PROSITE-ProRule" id="PRU00267"/>
    </source>
</evidence>
<dbReference type="GO" id="GO:0005634">
    <property type="term" value="C:nucleus"/>
    <property type="evidence" value="ECO:0007669"/>
    <property type="project" value="UniProtKB-SubCell"/>
</dbReference>
<feature type="region of interest" description="Disordered" evidence="8">
    <location>
        <begin position="355"/>
        <end position="374"/>
    </location>
</feature>
<dbReference type="GO" id="GO:0000781">
    <property type="term" value="C:chromosome, telomeric region"/>
    <property type="evidence" value="ECO:0007669"/>
    <property type="project" value="Ensembl"/>
</dbReference>
<evidence type="ECO:0000256" key="6">
    <source>
        <dbReference type="ARBA" id="ARBA00023242"/>
    </source>
</evidence>
<feature type="DNA-binding region" description="HMG box" evidence="7">
    <location>
        <begin position="206"/>
        <end position="274"/>
    </location>
</feature>
<dbReference type="Pfam" id="PF00505">
    <property type="entry name" value="HMG_box"/>
    <property type="match status" value="1"/>
</dbReference>
<dbReference type="EMBL" id="AGCU01027490">
    <property type="status" value="NOT_ANNOTATED_CDS"/>
    <property type="molecule type" value="Genomic_DNA"/>
</dbReference>
<dbReference type="SUPFAM" id="SSF47095">
    <property type="entry name" value="HMG-box"/>
    <property type="match status" value="1"/>
</dbReference>
<accession>K7FJA0</accession>
<dbReference type="AlphaFoldDB" id="K7FJA0"/>
<dbReference type="OMA" id="FLSGAEX"/>
<feature type="compositionally biased region" description="Basic residues" evidence="8">
    <location>
        <begin position="190"/>
        <end position="201"/>
    </location>
</feature>
<gene>
    <name evidence="10" type="primary">TOX4</name>
</gene>
<reference evidence="10" key="4">
    <citation type="submission" date="2025-09" db="UniProtKB">
        <authorList>
            <consortium name="Ensembl"/>
        </authorList>
    </citation>
    <scope>IDENTIFICATION</scope>
</reference>
<dbReference type="GO" id="GO:0072357">
    <property type="term" value="C:PTW/PP1 phosphatase complex"/>
    <property type="evidence" value="ECO:0007669"/>
    <property type="project" value="Ensembl"/>
</dbReference>
<dbReference type="STRING" id="13735.ENSPSIP00000008110"/>
<feature type="region of interest" description="Disordered" evidence="8">
    <location>
        <begin position="140"/>
        <end position="210"/>
    </location>
</feature>
<dbReference type="PANTHER" id="PTHR45781">
    <property type="entry name" value="AGAP000281-PA"/>
    <property type="match status" value="1"/>
</dbReference>
<keyword evidence="4" id="KW-0597">Phosphoprotein</keyword>
<evidence type="ECO:0000256" key="1">
    <source>
        <dbReference type="ARBA" id="ARBA00004123"/>
    </source>
</evidence>
<evidence type="ECO:0000256" key="5">
    <source>
        <dbReference type="ARBA" id="ARBA00023125"/>
    </source>
</evidence>
<dbReference type="InterPro" id="IPR051365">
    <property type="entry name" value="TOX_HMG-box_domain"/>
</dbReference>
<evidence type="ECO:0000313" key="10">
    <source>
        <dbReference type="Ensembl" id="ENSPSIP00000008110.1"/>
    </source>
</evidence>
<proteinExistence type="predicted"/>
<dbReference type="GO" id="GO:0001111">
    <property type="term" value="P:RNA polymerase II promoter clearance"/>
    <property type="evidence" value="ECO:0007669"/>
    <property type="project" value="Ensembl"/>
</dbReference>
<evidence type="ECO:0000256" key="3">
    <source>
        <dbReference type="ARBA" id="ARBA00022454"/>
    </source>
</evidence>
<feature type="compositionally biased region" description="Low complexity" evidence="8">
    <location>
        <begin position="322"/>
        <end position="332"/>
    </location>
</feature>
<dbReference type="PANTHER" id="PTHR45781:SF2">
    <property type="entry name" value="TOX HIGH MOBILITY GROUP BOX FAMILY MEMBER 4"/>
    <property type="match status" value="1"/>
</dbReference>